<dbReference type="SUPFAM" id="SSF47413">
    <property type="entry name" value="lambda repressor-like DNA-binding domains"/>
    <property type="match status" value="1"/>
</dbReference>
<dbReference type="RefSeq" id="WP_163012963.1">
    <property type="nucleotide sequence ID" value="NZ_JAKDEA010000045.1"/>
</dbReference>
<dbReference type="InterPro" id="IPR010982">
    <property type="entry name" value="Lambda_DNA-bd_dom_sf"/>
</dbReference>
<dbReference type="GO" id="GO:0003677">
    <property type="term" value="F:DNA binding"/>
    <property type="evidence" value="ECO:0007669"/>
    <property type="project" value="InterPro"/>
</dbReference>
<dbReference type="SMART" id="SM00530">
    <property type="entry name" value="HTH_XRE"/>
    <property type="match status" value="1"/>
</dbReference>
<dbReference type="AlphaFoldDB" id="A0AAJ5NHT4"/>
<dbReference type="InterPro" id="IPR001387">
    <property type="entry name" value="Cro/C1-type_HTH"/>
</dbReference>
<organism evidence="2 3">
    <name type="scientific">Burkholderia stabilis</name>
    <dbReference type="NCBI Taxonomy" id="95485"/>
    <lineage>
        <taxon>Bacteria</taxon>
        <taxon>Pseudomonadati</taxon>
        <taxon>Pseudomonadota</taxon>
        <taxon>Betaproteobacteria</taxon>
        <taxon>Burkholderiales</taxon>
        <taxon>Burkholderiaceae</taxon>
        <taxon>Burkholderia</taxon>
        <taxon>Burkholderia cepacia complex</taxon>
    </lineage>
</organism>
<dbReference type="EMBL" id="LR025743">
    <property type="protein sequence ID" value="VBB15445.1"/>
    <property type="molecule type" value="Genomic_DNA"/>
</dbReference>
<dbReference type="GeneID" id="71058060"/>
<dbReference type="CDD" id="cd00093">
    <property type="entry name" value="HTH_XRE"/>
    <property type="match status" value="1"/>
</dbReference>
<evidence type="ECO:0000259" key="1">
    <source>
        <dbReference type="PROSITE" id="PS50943"/>
    </source>
</evidence>
<feature type="domain" description="HTH cro/C1-type" evidence="1">
    <location>
        <begin position="8"/>
        <end position="63"/>
    </location>
</feature>
<dbReference type="Proteomes" id="UP000268684">
    <property type="component" value="Chromosome II"/>
</dbReference>
<accession>A0AAJ5NHT4</accession>
<sequence>MSPFSEQLRTLRLRYGVRQNELADAIGVDQTYYSRVELGKKGPPSESFVDLICQQLRLSSDEISSLNEALRLSQRHLVIPPSASSDVFRMCNELWRELDGLTNAQVRAIRAVIEVRQEVSQMDDRPVLGRVVRSDKEAGM</sequence>
<dbReference type="PROSITE" id="PS50943">
    <property type="entry name" value="HTH_CROC1"/>
    <property type="match status" value="1"/>
</dbReference>
<evidence type="ECO:0000313" key="2">
    <source>
        <dbReference type="EMBL" id="VBB15445.1"/>
    </source>
</evidence>
<evidence type="ECO:0000313" key="3">
    <source>
        <dbReference type="Proteomes" id="UP000268684"/>
    </source>
</evidence>
<dbReference type="Gene3D" id="1.10.260.40">
    <property type="entry name" value="lambda repressor-like DNA-binding domains"/>
    <property type="match status" value="1"/>
</dbReference>
<name>A0AAJ5NHT4_9BURK</name>
<dbReference type="Pfam" id="PF13560">
    <property type="entry name" value="HTH_31"/>
    <property type="match status" value="1"/>
</dbReference>
<reference evidence="2 3" key="1">
    <citation type="submission" date="2017-11" db="EMBL/GenBank/DDBJ databases">
        <authorList>
            <person name="Seth-Smith MB H."/>
        </authorList>
    </citation>
    <scope>NUCLEOTIDE SEQUENCE [LARGE SCALE GENOMIC DNA]</scope>
    <source>
        <strain evidence="2">E</strain>
    </source>
</reference>
<keyword evidence="3" id="KW-1185">Reference proteome</keyword>
<protein>
    <submittedName>
        <fullName evidence="2">Transcriptional regulator</fullName>
    </submittedName>
</protein>
<gene>
    <name evidence="2" type="ORF">BSTAB16_5641</name>
</gene>
<proteinExistence type="predicted"/>